<keyword evidence="4" id="KW-1185">Reference proteome</keyword>
<dbReference type="PRINTS" id="PR00080">
    <property type="entry name" value="SDRFAMILY"/>
</dbReference>
<dbReference type="InterPro" id="IPR002347">
    <property type="entry name" value="SDR_fam"/>
</dbReference>
<dbReference type="Gene3D" id="3.40.50.720">
    <property type="entry name" value="NAD(P)-binding Rossmann-like Domain"/>
    <property type="match status" value="1"/>
</dbReference>
<organism evidence="3 4">
    <name type="scientific">Candidatus Marimicrobium litorale</name>
    <dbReference type="NCBI Taxonomy" id="2518991"/>
    <lineage>
        <taxon>Bacteria</taxon>
        <taxon>Pseudomonadati</taxon>
        <taxon>Pseudomonadota</taxon>
        <taxon>Gammaproteobacteria</taxon>
        <taxon>Cellvibrionales</taxon>
        <taxon>Halieaceae</taxon>
        <taxon>Marimicrobium</taxon>
    </lineage>
</organism>
<dbReference type="Pfam" id="PF13561">
    <property type="entry name" value="adh_short_C2"/>
    <property type="match status" value="1"/>
</dbReference>
<protein>
    <submittedName>
        <fullName evidence="3">SDR family oxidoreductase</fullName>
    </submittedName>
</protein>
<proteinExistence type="inferred from homology"/>
<dbReference type="SUPFAM" id="SSF51735">
    <property type="entry name" value="NAD(P)-binding Rossmann-fold domains"/>
    <property type="match status" value="1"/>
</dbReference>
<dbReference type="InterPro" id="IPR020904">
    <property type="entry name" value="Sc_DH/Rdtase_CS"/>
</dbReference>
<reference evidence="3" key="1">
    <citation type="submission" date="2019-02" db="EMBL/GenBank/DDBJ databases">
        <authorList>
            <person name="Li S.-H."/>
        </authorList>
    </citation>
    <scope>NUCLEOTIDE SEQUENCE</scope>
    <source>
        <strain evidence="3">IMCC11814</strain>
    </source>
</reference>
<dbReference type="PROSITE" id="PS00061">
    <property type="entry name" value="ADH_SHORT"/>
    <property type="match status" value="1"/>
</dbReference>
<evidence type="ECO:0000313" key="3">
    <source>
        <dbReference type="EMBL" id="MCX2978870.1"/>
    </source>
</evidence>
<name>A0ABT3T9K5_9GAMM</name>
<accession>A0ABT3T9K5</accession>
<evidence type="ECO:0000313" key="4">
    <source>
        <dbReference type="Proteomes" id="UP001143304"/>
    </source>
</evidence>
<dbReference type="RefSeq" id="WP_279250563.1">
    <property type="nucleotide sequence ID" value="NZ_SHNO01000001.1"/>
</dbReference>
<dbReference type="InterPro" id="IPR036291">
    <property type="entry name" value="NAD(P)-bd_dom_sf"/>
</dbReference>
<dbReference type="Proteomes" id="UP001143304">
    <property type="component" value="Unassembled WGS sequence"/>
</dbReference>
<sequence length="263" mass="27597">MSKRLQNKVALVTGAASGIGFACAKRFAEEGAAVVGLDLKASEHWDEIASLTNNNLFIEADVTSLAAQQAVVAQAVETFGSLDALVTSAGIGDAGPVHMVDEDAWRHVININLNGTFFSTKAVLPQMMEQRSGSIVTIASCEGVVATEGGSSYNASKAGVVNLSKNIAIDYGRMGIRCNALCPGFIETPMFDSVLNQDFMKEVKADIMAQTKLGRFGEPVEMANVALFLASEEASFVTGQAIVADGGYIAGHSHGIVEMMGLT</sequence>
<evidence type="ECO:0000256" key="1">
    <source>
        <dbReference type="ARBA" id="ARBA00006484"/>
    </source>
</evidence>
<dbReference type="PANTHER" id="PTHR24321">
    <property type="entry name" value="DEHYDROGENASES, SHORT CHAIN"/>
    <property type="match status" value="1"/>
</dbReference>
<comment type="similarity">
    <text evidence="1">Belongs to the short-chain dehydrogenases/reductases (SDR) family.</text>
</comment>
<comment type="caution">
    <text evidence="3">The sequence shown here is derived from an EMBL/GenBank/DDBJ whole genome shotgun (WGS) entry which is preliminary data.</text>
</comment>
<dbReference type="PROSITE" id="PS51257">
    <property type="entry name" value="PROKAR_LIPOPROTEIN"/>
    <property type="match status" value="1"/>
</dbReference>
<dbReference type="PRINTS" id="PR00081">
    <property type="entry name" value="GDHRDH"/>
</dbReference>
<dbReference type="EMBL" id="SHNO01000001">
    <property type="protein sequence ID" value="MCX2978870.1"/>
    <property type="molecule type" value="Genomic_DNA"/>
</dbReference>
<evidence type="ECO:0000256" key="2">
    <source>
        <dbReference type="ARBA" id="ARBA00023002"/>
    </source>
</evidence>
<keyword evidence="2" id="KW-0560">Oxidoreductase</keyword>
<dbReference type="PANTHER" id="PTHR24321:SF8">
    <property type="entry name" value="ESTRADIOL 17-BETA-DEHYDROGENASE 8-RELATED"/>
    <property type="match status" value="1"/>
</dbReference>
<dbReference type="NCBIfam" id="NF005559">
    <property type="entry name" value="PRK07231.1"/>
    <property type="match status" value="1"/>
</dbReference>
<gene>
    <name evidence="3" type="ORF">EYC82_16040</name>
</gene>